<dbReference type="AlphaFoldDB" id="A0A8X6N251"/>
<feature type="signal peptide" evidence="1">
    <location>
        <begin position="1"/>
        <end position="29"/>
    </location>
</feature>
<proteinExistence type="predicted"/>
<dbReference type="OrthoDB" id="6134459at2759"/>
<feature type="chain" id="PRO_5036505264" description="SMB domain-containing protein" evidence="1">
    <location>
        <begin position="30"/>
        <end position="355"/>
    </location>
</feature>
<evidence type="ECO:0000313" key="2">
    <source>
        <dbReference type="EMBL" id="GFS89926.1"/>
    </source>
</evidence>
<name>A0A8X6N251_NEPPI</name>
<evidence type="ECO:0000313" key="3">
    <source>
        <dbReference type="Proteomes" id="UP000887013"/>
    </source>
</evidence>
<evidence type="ECO:0000256" key="1">
    <source>
        <dbReference type="SAM" id="SignalP"/>
    </source>
</evidence>
<dbReference type="InterPro" id="IPR053231">
    <property type="entry name" value="GPCR_LN-TM7"/>
</dbReference>
<comment type="caution">
    <text evidence="2">The sequence shown here is derived from an EMBL/GenBank/DDBJ whole genome shotgun (WGS) entry which is preliminary data.</text>
</comment>
<protein>
    <recommendedName>
        <fullName evidence="4">SMB domain-containing protein</fullName>
    </recommendedName>
</protein>
<dbReference type="Proteomes" id="UP000887013">
    <property type="component" value="Unassembled WGS sequence"/>
</dbReference>
<dbReference type="PANTHER" id="PTHR45902:SF1">
    <property type="entry name" value="LATROPHILIN RECEPTOR-LIKE PROTEIN A"/>
    <property type="match status" value="1"/>
</dbReference>
<evidence type="ECO:0008006" key="4">
    <source>
        <dbReference type="Google" id="ProtNLM"/>
    </source>
</evidence>
<keyword evidence="1" id="KW-0732">Signal</keyword>
<accession>A0A8X6N251</accession>
<reference evidence="2" key="1">
    <citation type="submission" date="2020-08" db="EMBL/GenBank/DDBJ databases">
        <title>Multicomponent nature underlies the extraordinary mechanical properties of spider dragline silk.</title>
        <authorList>
            <person name="Kono N."/>
            <person name="Nakamura H."/>
            <person name="Mori M."/>
            <person name="Yoshida Y."/>
            <person name="Ohtoshi R."/>
            <person name="Malay A.D."/>
            <person name="Moran D.A.P."/>
            <person name="Tomita M."/>
            <person name="Numata K."/>
            <person name="Arakawa K."/>
        </authorList>
    </citation>
    <scope>NUCLEOTIDE SEQUENCE</scope>
</reference>
<keyword evidence="3" id="KW-1185">Reference proteome</keyword>
<organism evidence="2 3">
    <name type="scientific">Nephila pilipes</name>
    <name type="common">Giant wood spider</name>
    <name type="synonym">Nephila maculata</name>
    <dbReference type="NCBI Taxonomy" id="299642"/>
    <lineage>
        <taxon>Eukaryota</taxon>
        <taxon>Metazoa</taxon>
        <taxon>Ecdysozoa</taxon>
        <taxon>Arthropoda</taxon>
        <taxon>Chelicerata</taxon>
        <taxon>Arachnida</taxon>
        <taxon>Araneae</taxon>
        <taxon>Araneomorphae</taxon>
        <taxon>Entelegynae</taxon>
        <taxon>Araneoidea</taxon>
        <taxon>Nephilidae</taxon>
        <taxon>Nephila</taxon>
    </lineage>
</organism>
<sequence length="355" mass="39963">MFQDYSSQKMVHHFAIICLLVAFPLFCQAVDYSDLQSVGIACPRKDSCYRSVGSISAEEIAIRNNNFTNRNCECDRLCAAFGDCCIDASVSLTMARYRNKGLHCMPFGGGFGYGAYVIDNCPSTYLSSTTVRNRCQEEEDIIDPLVSTPVTDSSSGASYKNRYCAECNGATPSTLTSWLLYVNCETLQANDTVIYENLQYNTSARRWGVNHEGEFHKCDLIFDKPSYLEGVRLCRPNLTDSCPESWRRLSVKRACESYMEVVYGNKIYKNVHCAICNGQLVSSLSCEKPWLLVSRGTKPFSFALLLDVNRRDGNLVGVVQRCPNKQKYDPFFKKCRTLVCAIPTYKMVNGKCKKD</sequence>
<gene>
    <name evidence="2" type="primary">AVEN_94885_1</name>
    <name evidence="2" type="ORF">NPIL_651761</name>
</gene>
<dbReference type="EMBL" id="BMAW01099423">
    <property type="protein sequence ID" value="GFS89926.1"/>
    <property type="molecule type" value="Genomic_DNA"/>
</dbReference>
<dbReference type="PANTHER" id="PTHR45902">
    <property type="entry name" value="LATROPHILIN RECEPTOR-LIKE PROTEIN A"/>
    <property type="match status" value="1"/>
</dbReference>